<keyword evidence="3 4" id="KW-0687">Ribonucleoprotein</keyword>
<feature type="region of interest" description="Disordered" evidence="5">
    <location>
        <begin position="75"/>
        <end position="127"/>
    </location>
</feature>
<dbReference type="Gene3D" id="3.100.10.10">
    <property type="match status" value="1"/>
</dbReference>
<dbReference type="EMBL" id="DQ118633">
    <property type="protein sequence ID" value="ABA55577.1"/>
    <property type="molecule type" value="mRNA"/>
</dbReference>
<dbReference type="Pfam" id="PF00828">
    <property type="entry name" value="Ribosomal_L27A"/>
    <property type="match status" value="1"/>
</dbReference>
<evidence type="ECO:0000313" key="10">
    <source>
        <dbReference type="Proteomes" id="UP000751190"/>
    </source>
</evidence>
<dbReference type="PANTHER" id="PTHR12934:SF11">
    <property type="entry name" value="LARGE RIBOSOMAL SUBUNIT PROTEIN UL15M"/>
    <property type="match status" value="1"/>
</dbReference>
<evidence type="ECO:0000256" key="4">
    <source>
        <dbReference type="RuleBase" id="RU003888"/>
    </source>
</evidence>
<feature type="chain" id="PRO_5035395653" evidence="6">
    <location>
        <begin position="17"/>
        <end position="224"/>
    </location>
</feature>
<keyword evidence="2 4" id="KW-0689">Ribosomal protein</keyword>
<dbReference type="InterPro" id="IPR005749">
    <property type="entry name" value="Ribosomal_uL15_bac-type"/>
</dbReference>
<evidence type="ECO:0000256" key="1">
    <source>
        <dbReference type="ARBA" id="ARBA00007320"/>
    </source>
</evidence>
<organism evidence="8">
    <name type="scientific">Diacronema lutheri</name>
    <name type="common">Unicellular marine alga</name>
    <name type="synonym">Monochrysis lutheri</name>
    <dbReference type="NCBI Taxonomy" id="2081491"/>
    <lineage>
        <taxon>Eukaryota</taxon>
        <taxon>Haptista</taxon>
        <taxon>Haptophyta</taxon>
        <taxon>Pavlovophyceae</taxon>
        <taxon>Pavlovales</taxon>
        <taxon>Pavlovaceae</taxon>
        <taxon>Diacronema</taxon>
    </lineage>
</organism>
<evidence type="ECO:0000256" key="3">
    <source>
        <dbReference type="ARBA" id="ARBA00023274"/>
    </source>
</evidence>
<gene>
    <name evidence="9" type="ORF">KFE25_000401</name>
</gene>
<name>Q2IA18_DIALT</name>
<feature type="domain" description="Large ribosomal subunit protein uL15/eL18" evidence="7">
    <location>
        <begin position="136"/>
        <end position="205"/>
    </location>
</feature>
<evidence type="ECO:0000256" key="2">
    <source>
        <dbReference type="ARBA" id="ARBA00022980"/>
    </source>
</evidence>
<evidence type="ECO:0000313" key="9">
    <source>
        <dbReference type="EMBL" id="KAG8467085.1"/>
    </source>
</evidence>
<evidence type="ECO:0000256" key="6">
    <source>
        <dbReference type="SAM" id="SignalP"/>
    </source>
</evidence>
<dbReference type="AlphaFoldDB" id="Q2IA18"/>
<keyword evidence="10" id="KW-1185">Reference proteome</keyword>
<dbReference type="GO" id="GO:0005762">
    <property type="term" value="C:mitochondrial large ribosomal subunit"/>
    <property type="evidence" value="ECO:0007669"/>
    <property type="project" value="TreeGrafter"/>
</dbReference>
<dbReference type="PANTHER" id="PTHR12934">
    <property type="entry name" value="50S RIBOSOMAL PROTEIN L15"/>
    <property type="match status" value="1"/>
</dbReference>
<feature type="compositionally biased region" description="Gly residues" evidence="5">
    <location>
        <begin position="78"/>
        <end position="90"/>
    </location>
</feature>
<keyword evidence="6" id="KW-0732">Signal</keyword>
<reference evidence="8" key="1">
    <citation type="journal article" date="2006" name="J. Mol. Biol.">
        <title>A tertiary plastid uses genes from two endosymbionts.</title>
        <authorList>
            <person name="Patron N.J."/>
            <person name="Waller R.F."/>
            <person name="Keeling P.J."/>
        </authorList>
    </citation>
    <scope>NUCLEOTIDE SEQUENCE</scope>
    <source>
        <strain evidence="8">1443</strain>
    </source>
</reference>
<dbReference type="InterPro" id="IPR030878">
    <property type="entry name" value="Ribosomal_uL15"/>
</dbReference>
<dbReference type="EMBL" id="JAGTXO010000006">
    <property type="protein sequence ID" value="KAG8467085.1"/>
    <property type="molecule type" value="Genomic_DNA"/>
</dbReference>
<dbReference type="Proteomes" id="UP000751190">
    <property type="component" value="Unassembled WGS sequence"/>
</dbReference>
<feature type="signal peptide" evidence="6">
    <location>
        <begin position="1"/>
        <end position="16"/>
    </location>
</feature>
<dbReference type="NCBIfam" id="TIGR01071">
    <property type="entry name" value="rplO_bact"/>
    <property type="match status" value="1"/>
</dbReference>
<dbReference type="InterPro" id="IPR001196">
    <property type="entry name" value="Ribosomal_uL15_CS"/>
</dbReference>
<dbReference type="InterPro" id="IPR021131">
    <property type="entry name" value="Ribosomal_uL15/eL18"/>
</dbReference>
<dbReference type="PROSITE" id="PS00475">
    <property type="entry name" value="RIBOSOMAL_L15"/>
    <property type="match status" value="1"/>
</dbReference>
<accession>Q2IA18</accession>
<protein>
    <submittedName>
        <fullName evidence="8">Chloroplast 50S ribosomal protein L15</fullName>
    </submittedName>
</protein>
<sequence length="224" mass="23467">MARCLIVLASASLVGAYVPHTLHGVRSVAAPAVSTVSMKVFDWKRRTDTYSEESEFMLHNLRPAPGSAHRKIRKCRGMGSGKGGPGGYGMRGQLSRGGRPTRPGFEGGQTPLYRRIPKLRGKPTGPGHTKTIYGLIKLDNLNAAADNSEVSHETLMTAGAMTKVKSSLIKVVGGGELVRKGLVVKAHAFTASARQAITDNGGQCVVLPAYPVAAGAAAPAPDAQ</sequence>
<reference evidence="9" key="2">
    <citation type="submission" date="2021-05" db="EMBL/GenBank/DDBJ databases">
        <title>The genome of the haptophyte Pavlova lutheri (Diacronema luteri, Pavlovales) - a model for lipid biosynthesis in eukaryotic algae.</title>
        <authorList>
            <person name="Hulatt C.J."/>
            <person name="Posewitz M.C."/>
        </authorList>
    </citation>
    <scope>NUCLEOTIDE SEQUENCE</scope>
    <source>
        <strain evidence="9">NIVA-4/92</strain>
    </source>
</reference>
<dbReference type="HAMAP" id="MF_01341">
    <property type="entry name" value="Ribosomal_uL15"/>
    <property type="match status" value="1"/>
</dbReference>
<proteinExistence type="evidence at transcript level"/>
<dbReference type="OrthoDB" id="361383at2759"/>
<dbReference type="GO" id="GO:0003735">
    <property type="term" value="F:structural constituent of ribosome"/>
    <property type="evidence" value="ECO:0007669"/>
    <property type="project" value="InterPro"/>
</dbReference>
<dbReference type="SUPFAM" id="SSF52080">
    <property type="entry name" value="Ribosomal proteins L15p and L18e"/>
    <property type="match status" value="1"/>
</dbReference>
<comment type="similarity">
    <text evidence="1 4">Belongs to the universal ribosomal protein uL15 family.</text>
</comment>
<dbReference type="InterPro" id="IPR036227">
    <property type="entry name" value="Ribosomal_uL15/eL18_sf"/>
</dbReference>
<dbReference type="OMA" id="MRGQNAR"/>
<dbReference type="GO" id="GO:0006412">
    <property type="term" value="P:translation"/>
    <property type="evidence" value="ECO:0007669"/>
    <property type="project" value="InterPro"/>
</dbReference>
<evidence type="ECO:0000259" key="7">
    <source>
        <dbReference type="Pfam" id="PF00828"/>
    </source>
</evidence>
<evidence type="ECO:0000256" key="5">
    <source>
        <dbReference type="SAM" id="MobiDB-lite"/>
    </source>
</evidence>
<evidence type="ECO:0000313" key="8">
    <source>
        <dbReference type="EMBL" id="ABA55577.1"/>
    </source>
</evidence>